<dbReference type="KEGG" id="dbk:DGMP_13760"/>
<gene>
    <name evidence="1" type="ORF">DGMP_13760</name>
</gene>
<protein>
    <recommendedName>
        <fullName evidence="3">PilZ domain-containing protein</fullName>
    </recommendedName>
</protein>
<keyword evidence="2" id="KW-1185">Reference proteome</keyword>
<dbReference type="AlphaFoldDB" id="A0A8D5FKH9"/>
<evidence type="ECO:0008006" key="3">
    <source>
        <dbReference type="Google" id="ProtNLM"/>
    </source>
</evidence>
<evidence type="ECO:0000313" key="2">
    <source>
        <dbReference type="Proteomes" id="UP000826725"/>
    </source>
</evidence>
<sequence>MDRMETVLKKHSFAGFLGKVKRRNTRTRVQGFVGDIAVGSSVICGDVADISCSGIKMTALPENFSAVKHIYTTVVSGDGKHYKLLVKPCWKKRNADGDVEIGFKIMDAPLEWVDLTLNISSGVDDSREELGFHA</sequence>
<reference evidence="1" key="1">
    <citation type="submission" date="2020-09" db="EMBL/GenBank/DDBJ databases">
        <title>Desulfogranum mesoprofundum gen. nov., sp. nov., a novel mesophilic, sulfate-reducing chemolithoautotroph isolated from a deep-sea hydrothermal vent chimney in the Suiyo Seamount.</title>
        <authorList>
            <person name="Hashimoto Y."/>
            <person name="Nakagawa S."/>
        </authorList>
    </citation>
    <scope>NUCLEOTIDE SEQUENCE</scope>
    <source>
        <strain evidence="1">KT2</strain>
    </source>
</reference>
<dbReference type="Proteomes" id="UP000826725">
    <property type="component" value="Chromosome"/>
</dbReference>
<accession>A0A8D5FKH9</accession>
<proteinExistence type="predicted"/>
<dbReference type="EMBL" id="AP024086">
    <property type="protein sequence ID" value="BCL60683.1"/>
    <property type="molecule type" value="Genomic_DNA"/>
</dbReference>
<evidence type="ECO:0000313" key="1">
    <source>
        <dbReference type="EMBL" id="BCL60683.1"/>
    </source>
</evidence>
<organism evidence="1 2">
    <name type="scientific">Desulfomarina profundi</name>
    <dbReference type="NCBI Taxonomy" id="2772557"/>
    <lineage>
        <taxon>Bacteria</taxon>
        <taxon>Pseudomonadati</taxon>
        <taxon>Thermodesulfobacteriota</taxon>
        <taxon>Desulfobulbia</taxon>
        <taxon>Desulfobulbales</taxon>
        <taxon>Desulfobulbaceae</taxon>
        <taxon>Desulfomarina</taxon>
    </lineage>
</organism>
<name>A0A8D5FKH9_9BACT</name>
<dbReference type="RefSeq" id="WP_228856788.1">
    <property type="nucleotide sequence ID" value="NZ_AP024086.1"/>
</dbReference>